<evidence type="ECO:0000313" key="2">
    <source>
        <dbReference type="EMBL" id="MCI1186255.1"/>
    </source>
</evidence>
<organism evidence="2 3">
    <name type="scientific">Hymenobacter cyanobacteriorum</name>
    <dbReference type="NCBI Taxonomy" id="2926463"/>
    <lineage>
        <taxon>Bacteria</taxon>
        <taxon>Pseudomonadati</taxon>
        <taxon>Bacteroidota</taxon>
        <taxon>Cytophagia</taxon>
        <taxon>Cytophagales</taxon>
        <taxon>Hymenobacteraceae</taxon>
        <taxon>Hymenobacter</taxon>
    </lineage>
</organism>
<gene>
    <name evidence="2" type="ORF">MON38_02400</name>
</gene>
<protein>
    <submittedName>
        <fullName evidence="2">Uncharacterized protein</fullName>
    </submittedName>
</protein>
<evidence type="ECO:0000256" key="1">
    <source>
        <dbReference type="SAM" id="Phobius"/>
    </source>
</evidence>
<name>A0A9X1VCW8_9BACT</name>
<dbReference type="AlphaFoldDB" id="A0A9X1VCW8"/>
<sequence length="303" mass="32369">MSLYYQPSNKMPIGGVLLFLLGGVLAAAALAFVYIYAIWYIPFVYINFFICLGFGLVLGGVLLLLARAGKLRSPSGVGGLAVLVGLAAVYLEWSVYLTLLFNSETTGTGRDADTSTSFSARLFADVLTHPGAMWNAIVKINATGTWSLKGATASGAFLWFVWVVELVMILGGAYLMAKSQADEPFSELTNEWADEEALAHPVAYAADAAQTRTALETGQFQALAPHVPQAALEPFARLKLHRVANDPACQYLTLENVTPKVDDKGKASESTATVVQHLAISPGTYDDLKQRFGALPAATQATA</sequence>
<feature type="transmembrane region" description="Helical" evidence="1">
    <location>
        <begin position="77"/>
        <end position="96"/>
    </location>
</feature>
<dbReference type="Proteomes" id="UP001139193">
    <property type="component" value="Unassembled WGS sequence"/>
</dbReference>
<keyword evidence="1" id="KW-1133">Transmembrane helix</keyword>
<comment type="caution">
    <text evidence="2">The sequence shown here is derived from an EMBL/GenBank/DDBJ whole genome shotgun (WGS) entry which is preliminary data.</text>
</comment>
<feature type="transmembrane region" description="Helical" evidence="1">
    <location>
        <begin position="12"/>
        <end position="37"/>
    </location>
</feature>
<keyword evidence="3" id="KW-1185">Reference proteome</keyword>
<accession>A0A9X1VCW8</accession>
<dbReference type="RefSeq" id="WP_241934534.1">
    <property type="nucleotide sequence ID" value="NZ_JALBGC010000001.1"/>
</dbReference>
<evidence type="ECO:0000313" key="3">
    <source>
        <dbReference type="Proteomes" id="UP001139193"/>
    </source>
</evidence>
<keyword evidence="1" id="KW-0472">Membrane</keyword>
<feature type="transmembrane region" description="Helical" evidence="1">
    <location>
        <begin position="43"/>
        <end position="65"/>
    </location>
</feature>
<proteinExistence type="predicted"/>
<reference evidence="2" key="1">
    <citation type="submission" date="2022-03" db="EMBL/GenBank/DDBJ databases">
        <title>Bacterial whole genome sequence for Hymenobacter sp. DH14.</title>
        <authorList>
            <person name="Le V."/>
        </authorList>
    </citation>
    <scope>NUCLEOTIDE SEQUENCE</scope>
    <source>
        <strain evidence="2">DH14</strain>
    </source>
</reference>
<dbReference type="EMBL" id="JALBGC010000001">
    <property type="protein sequence ID" value="MCI1186255.1"/>
    <property type="molecule type" value="Genomic_DNA"/>
</dbReference>
<feature type="transmembrane region" description="Helical" evidence="1">
    <location>
        <begin position="156"/>
        <end position="177"/>
    </location>
</feature>
<keyword evidence="1" id="KW-0812">Transmembrane</keyword>